<dbReference type="Proteomes" id="UP000280935">
    <property type="component" value="Unassembled WGS sequence"/>
</dbReference>
<protein>
    <submittedName>
        <fullName evidence="2">Uncharacterized protein</fullName>
    </submittedName>
</protein>
<dbReference type="OrthoDB" id="4702815at2"/>
<gene>
    <name evidence="2" type="ORF">EII35_06560</name>
</gene>
<evidence type="ECO:0000313" key="3">
    <source>
        <dbReference type="Proteomes" id="UP000280935"/>
    </source>
</evidence>
<name>A0A3P1WUY1_9ACTN</name>
<evidence type="ECO:0000313" key="2">
    <source>
        <dbReference type="EMBL" id="RRD50021.1"/>
    </source>
</evidence>
<accession>A0A3P1WUY1</accession>
<keyword evidence="1" id="KW-0472">Membrane</keyword>
<comment type="caution">
    <text evidence="2">The sequence shown here is derived from an EMBL/GenBank/DDBJ whole genome shotgun (WGS) entry which is preliminary data.</text>
</comment>
<organism evidence="2 3">
    <name type="scientific">Arachnia propionica</name>
    <dbReference type="NCBI Taxonomy" id="1750"/>
    <lineage>
        <taxon>Bacteria</taxon>
        <taxon>Bacillati</taxon>
        <taxon>Actinomycetota</taxon>
        <taxon>Actinomycetes</taxon>
        <taxon>Propionibacteriales</taxon>
        <taxon>Propionibacteriaceae</taxon>
        <taxon>Arachnia</taxon>
    </lineage>
</organism>
<keyword evidence="1" id="KW-1133">Transmembrane helix</keyword>
<proteinExistence type="predicted"/>
<reference evidence="2 3" key="1">
    <citation type="submission" date="2018-11" db="EMBL/GenBank/DDBJ databases">
        <title>Genomes From Bacteria Associated with the Canine Oral Cavity: a Test Case for Automated Genome-Based Taxonomic Assignment.</title>
        <authorList>
            <person name="Coil D.A."/>
            <person name="Jospin G."/>
            <person name="Darling A.E."/>
            <person name="Wallis C."/>
            <person name="Davis I.J."/>
            <person name="Harris S."/>
            <person name="Eisen J.A."/>
            <person name="Holcombe L.J."/>
            <person name="O'Flynn C."/>
        </authorList>
    </citation>
    <scope>NUCLEOTIDE SEQUENCE [LARGE SCALE GENOMIC DNA]</scope>
    <source>
        <strain evidence="2 3">OH2822_COT-296</strain>
    </source>
</reference>
<feature type="transmembrane region" description="Helical" evidence="1">
    <location>
        <begin position="163"/>
        <end position="181"/>
    </location>
</feature>
<dbReference type="EMBL" id="RQYT01000010">
    <property type="protein sequence ID" value="RRD50021.1"/>
    <property type="molecule type" value="Genomic_DNA"/>
</dbReference>
<evidence type="ECO:0000256" key="1">
    <source>
        <dbReference type="SAM" id="Phobius"/>
    </source>
</evidence>
<feature type="transmembrane region" description="Helical" evidence="1">
    <location>
        <begin position="134"/>
        <end position="157"/>
    </location>
</feature>
<sequence length="192" mass="21503">MAWHDQAATKPPETLIRFTERLESRGIELVEANMPDSLDQGKDFIADTPIGRIWIIALKNTWTLRLAAPGAKYFANASDWKACREGRLHNWRTPTLDESIEWLTQVLSEGIPGDISIAKLDRLAGFRVRHGRTAVWLASTGIAIALLALSLSLFWVASVTNNSIARVNGVFCLIIFIIYLAKCAKAMWILRK</sequence>
<dbReference type="AlphaFoldDB" id="A0A3P1WUY1"/>
<keyword evidence="1" id="KW-0812">Transmembrane</keyword>